<dbReference type="GO" id="GO:0005524">
    <property type="term" value="F:ATP binding"/>
    <property type="evidence" value="ECO:0007669"/>
    <property type="project" value="UniProtKB-UniRule"/>
</dbReference>
<evidence type="ECO:0000256" key="5">
    <source>
        <dbReference type="ARBA" id="ARBA00022840"/>
    </source>
</evidence>
<accession>A0A6N3AMC8</accession>
<dbReference type="InterPro" id="IPR002302">
    <property type="entry name" value="Leu-tRNA-ligase"/>
</dbReference>
<dbReference type="InterPro" id="IPR001412">
    <property type="entry name" value="aa-tRNA-synth_I_CS"/>
</dbReference>
<evidence type="ECO:0000256" key="8">
    <source>
        <dbReference type="ARBA" id="ARBA00047469"/>
    </source>
</evidence>
<comment type="subcellular location">
    <subcellularLocation>
        <location evidence="9">Cytoplasm</location>
    </subcellularLocation>
</comment>
<dbReference type="PRINTS" id="PR00985">
    <property type="entry name" value="TRNASYNTHLEU"/>
</dbReference>
<evidence type="ECO:0000256" key="9">
    <source>
        <dbReference type="HAMAP-Rule" id="MF_00049"/>
    </source>
</evidence>
<evidence type="ECO:0000259" key="12">
    <source>
        <dbReference type="Pfam" id="PF08264"/>
    </source>
</evidence>
<dbReference type="FunFam" id="3.40.50.620:FF:000003">
    <property type="entry name" value="Leucine--tRNA ligase"/>
    <property type="match status" value="1"/>
</dbReference>
<dbReference type="Pfam" id="PF09334">
    <property type="entry name" value="tRNA-synt_1g"/>
    <property type="match status" value="1"/>
</dbReference>
<dbReference type="GO" id="GO:0005829">
    <property type="term" value="C:cytosol"/>
    <property type="evidence" value="ECO:0007669"/>
    <property type="project" value="TreeGrafter"/>
</dbReference>
<dbReference type="SUPFAM" id="SSF47323">
    <property type="entry name" value="Anticodon-binding domain of a subclass of class I aminoacyl-tRNA synthetases"/>
    <property type="match status" value="1"/>
</dbReference>
<dbReference type="InterPro" id="IPR009008">
    <property type="entry name" value="Val/Leu/Ile-tRNA-synth_edit"/>
</dbReference>
<dbReference type="GO" id="GO:0002161">
    <property type="term" value="F:aminoacyl-tRNA deacylase activity"/>
    <property type="evidence" value="ECO:0007669"/>
    <property type="project" value="InterPro"/>
</dbReference>
<evidence type="ECO:0000256" key="3">
    <source>
        <dbReference type="ARBA" id="ARBA00022598"/>
    </source>
</evidence>
<sequence>MCDCHEHDHAGRAAGEIPAYDAQTIEEKWVKSWEEQNLFAVDTDSTKPKKYVLEMFPYPSGDLHMGHARNYTIGDAMARQARMRGYDVLHPIGFDAFGLPAENAAIKHNTQAAAWTYKNMDQALATMKRMGFSYDMDRLVKTCSPDYYRWGQWIFEKLWERGLVYRKKNPVNWCPKCETVLANEQVTEGRCWRCDSEVEKRDLEQWYIKITEYAQELLDDLEKLPGWPERVKQMQANWIGRSEGAEVDFTLCDVDGNPIEGDEGKITVFTTRADTLFGNTFFLLAPEYKGLMDLVEGTEYEAGVREVVEGAKHISAVERAQGTLEKHGAFTGRYVINPVSGAKVPVWVADYVISDYGTGAVMAVPCGDARDFDFAKKYDLPIVPIILSEDDPLYEDLKDEQGTRVTSVDWDEALTCEGKLVQSGKYTGMTGGKHSEGEAAIVADLEAAGTGKRSVQYRLRDWLISRQRYWGNPIPAIHCEHCGIVPVPADQLPVMLPENLDLTAGETLAECRDFYETTCPVCGAPARRETDTMDTFTCSSWYYLRYTDPHNTELPFSREAANRFMPVDNYIGGIEHAILHLLYSRFFTKALRDMGLLDVDEPFTNLLCQGMVKDENGDTMSKSKGNVVPPSSVIEPFGADTMRLAILFIAPPEKDFDWDPKAVEGANRFIKRAWRIVWQLAETAGDAASLDKGALSKPALELYRERHRTLAKCTEDFDRGQFNTAISAMMELVNAASAYINAVPAAERDAALTALVACDIVSVLAPICPFACEELWHAALGREGSVYTAPWPEFDAAEAAADEVEIAVQVLGKMRARVMVPAGADAAAMQAAAEAAVAKHIEGKTVVKAICVPGKLVNLVVK</sequence>
<feature type="domain" description="Aminoacyl-tRNA synthetase class Ia" evidence="11">
    <location>
        <begin position="459"/>
        <end position="658"/>
    </location>
</feature>
<dbReference type="InterPro" id="IPR025709">
    <property type="entry name" value="Leu_tRNA-synth_edit"/>
</dbReference>
<dbReference type="RefSeq" id="WP_156848539.1">
    <property type="nucleotide sequence ID" value="NZ_CACRTN010000011.1"/>
</dbReference>
<feature type="short sequence motif" description="'HIGH' region" evidence="9">
    <location>
        <begin position="57"/>
        <end position="67"/>
    </location>
</feature>
<dbReference type="Pfam" id="PF08264">
    <property type="entry name" value="Anticodon_1"/>
    <property type="match status" value="1"/>
</dbReference>
<dbReference type="PROSITE" id="PS00178">
    <property type="entry name" value="AA_TRNA_LIGASE_I"/>
    <property type="match status" value="1"/>
</dbReference>
<dbReference type="Gene3D" id="3.10.20.590">
    <property type="match status" value="1"/>
</dbReference>
<dbReference type="Pfam" id="PF00133">
    <property type="entry name" value="tRNA-synt_1"/>
    <property type="match status" value="1"/>
</dbReference>
<feature type="binding site" evidence="9">
    <location>
        <position position="622"/>
    </location>
    <ligand>
        <name>ATP</name>
        <dbReference type="ChEBI" id="CHEBI:30616"/>
    </ligand>
</feature>
<evidence type="ECO:0000259" key="13">
    <source>
        <dbReference type="Pfam" id="PF09334"/>
    </source>
</evidence>
<evidence type="ECO:0000256" key="10">
    <source>
        <dbReference type="RuleBase" id="RU363035"/>
    </source>
</evidence>
<keyword evidence="2 9" id="KW-0963">Cytoplasm</keyword>
<dbReference type="EMBL" id="CACRTN010000011">
    <property type="protein sequence ID" value="VYT90680.1"/>
    <property type="molecule type" value="Genomic_DNA"/>
</dbReference>
<keyword evidence="6 9" id="KW-0648">Protein biosynthesis</keyword>
<gene>
    <name evidence="9 15" type="primary">leuS</name>
    <name evidence="15" type="ORF">CILFYP54_00253</name>
</gene>
<dbReference type="EC" id="6.1.1.4" evidence="9"/>
<evidence type="ECO:0000259" key="14">
    <source>
        <dbReference type="Pfam" id="PF13603"/>
    </source>
</evidence>
<feature type="domain" description="Methionyl/Valyl/Leucyl/Isoleucyl-tRNA synthetase anticodon-binding" evidence="12">
    <location>
        <begin position="702"/>
        <end position="826"/>
    </location>
</feature>
<reference evidence="15" key="1">
    <citation type="submission" date="2019-11" db="EMBL/GenBank/DDBJ databases">
        <authorList>
            <person name="Feng L."/>
        </authorList>
    </citation>
    <scope>NUCLEOTIDE SEQUENCE</scope>
    <source>
        <strain evidence="15">CintestinalisLFYP54</strain>
    </source>
</reference>
<comment type="catalytic activity">
    <reaction evidence="8 9">
        <text>tRNA(Leu) + L-leucine + ATP = L-leucyl-tRNA(Leu) + AMP + diphosphate</text>
        <dbReference type="Rhea" id="RHEA:11688"/>
        <dbReference type="Rhea" id="RHEA-COMP:9613"/>
        <dbReference type="Rhea" id="RHEA-COMP:9622"/>
        <dbReference type="ChEBI" id="CHEBI:30616"/>
        <dbReference type="ChEBI" id="CHEBI:33019"/>
        <dbReference type="ChEBI" id="CHEBI:57427"/>
        <dbReference type="ChEBI" id="CHEBI:78442"/>
        <dbReference type="ChEBI" id="CHEBI:78494"/>
        <dbReference type="ChEBI" id="CHEBI:456215"/>
        <dbReference type="EC" id="6.1.1.4"/>
    </reaction>
</comment>
<evidence type="ECO:0000256" key="6">
    <source>
        <dbReference type="ARBA" id="ARBA00022917"/>
    </source>
</evidence>
<dbReference type="AlphaFoldDB" id="A0A6N3AMC8"/>
<comment type="similarity">
    <text evidence="1 9 10">Belongs to the class-I aminoacyl-tRNA synthetase family.</text>
</comment>
<feature type="domain" description="Leucyl-tRNA synthetase editing" evidence="14">
    <location>
        <begin position="237"/>
        <end position="440"/>
    </location>
</feature>
<dbReference type="SUPFAM" id="SSF52374">
    <property type="entry name" value="Nucleotidylyl transferase"/>
    <property type="match status" value="1"/>
</dbReference>
<dbReference type="CDD" id="cd07958">
    <property type="entry name" value="Anticodon_Ia_Leu_BEm"/>
    <property type="match status" value="1"/>
</dbReference>
<dbReference type="InterPro" id="IPR013155">
    <property type="entry name" value="M/V/L/I-tRNA-synth_anticd-bd"/>
</dbReference>
<evidence type="ECO:0000256" key="2">
    <source>
        <dbReference type="ARBA" id="ARBA00022490"/>
    </source>
</evidence>
<feature type="short sequence motif" description="'KMSKS' region" evidence="9">
    <location>
        <begin position="619"/>
        <end position="623"/>
    </location>
</feature>
<keyword evidence="3 9" id="KW-0436">Ligase</keyword>
<dbReference type="GO" id="GO:0004823">
    <property type="term" value="F:leucine-tRNA ligase activity"/>
    <property type="evidence" value="ECO:0007669"/>
    <property type="project" value="UniProtKB-UniRule"/>
</dbReference>
<evidence type="ECO:0000256" key="4">
    <source>
        <dbReference type="ARBA" id="ARBA00022741"/>
    </source>
</evidence>
<dbReference type="SUPFAM" id="SSF50677">
    <property type="entry name" value="ValRS/IleRS/LeuRS editing domain"/>
    <property type="match status" value="1"/>
</dbReference>
<dbReference type="GO" id="GO:0006429">
    <property type="term" value="P:leucyl-tRNA aminoacylation"/>
    <property type="evidence" value="ECO:0007669"/>
    <property type="project" value="UniProtKB-UniRule"/>
</dbReference>
<dbReference type="FunFam" id="1.10.730.10:FF:000002">
    <property type="entry name" value="Leucine--tRNA ligase"/>
    <property type="match status" value="1"/>
</dbReference>
<dbReference type="InterPro" id="IPR015413">
    <property type="entry name" value="Methionyl/Leucyl_tRNA_Synth"/>
</dbReference>
<evidence type="ECO:0000256" key="1">
    <source>
        <dbReference type="ARBA" id="ARBA00005594"/>
    </source>
</evidence>
<keyword evidence="7 9" id="KW-0030">Aminoacyl-tRNA synthetase</keyword>
<organism evidence="15">
    <name type="scientific">Collinsella intestinalis</name>
    <dbReference type="NCBI Taxonomy" id="147207"/>
    <lineage>
        <taxon>Bacteria</taxon>
        <taxon>Bacillati</taxon>
        <taxon>Actinomycetota</taxon>
        <taxon>Coriobacteriia</taxon>
        <taxon>Coriobacteriales</taxon>
        <taxon>Coriobacteriaceae</taxon>
        <taxon>Collinsella</taxon>
    </lineage>
</organism>
<keyword evidence="5 9" id="KW-0067">ATP-binding</keyword>
<keyword evidence="4 9" id="KW-0547">Nucleotide-binding</keyword>
<dbReference type="HAMAP" id="MF_00049_B">
    <property type="entry name" value="Leu_tRNA_synth_B"/>
    <property type="match status" value="1"/>
</dbReference>
<dbReference type="CDD" id="cd00812">
    <property type="entry name" value="LeuRS_core"/>
    <property type="match status" value="1"/>
</dbReference>
<protein>
    <recommendedName>
        <fullName evidence="9">Leucine--tRNA ligase</fullName>
        <ecNumber evidence="9">6.1.1.4</ecNumber>
    </recommendedName>
    <alternativeName>
        <fullName evidence="9">Leucyl-tRNA synthetase</fullName>
        <shortName evidence="9">LeuRS</shortName>
    </alternativeName>
</protein>
<dbReference type="InterPro" id="IPR014729">
    <property type="entry name" value="Rossmann-like_a/b/a_fold"/>
</dbReference>
<proteinExistence type="inferred from homology"/>
<dbReference type="InterPro" id="IPR009080">
    <property type="entry name" value="tRNAsynth_Ia_anticodon-bd"/>
</dbReference>
<dbReference type="NCBIfam" id="TIGR00396">
    <property type="entry name" value="leuS_bact"/>
    <property type="match status" value="1"/>
</dbReference>
<dbReference type="Gene3D" id="3.40.50.620">
    <property type="entry name" value="HUPs"/>
    <property type="match status" value="2"/>
</dbReference>
<dbReference type="InterPro" id="IPR002300">
    <property type="entry name" value="aa-tRNA-synth_Ia"/>
</dbReference>
<dbReference type="Pfam" id="PF13603">
    <property type="entry name" value="tRNA-synt_1_2"/>
    <property type="match status" value="1"/>
</dbReference>
<feature type="domain" description="Methionyl/Leucyl tRNA synthetase" evidence="13">
    <location>
        <begin position="55"/>
        <end position="200"/>
    </location>
</feature>
<evidence type="ECO:0000256" key="7">
    <source>
        <dbReference type="ARBA" id="ARBA00023146"/>
    </source>
</evidence>
<evidence type="ECO:0000259" key="11">
    <source>
        <dbReference type="Pfam" id="PF00133"/>
    </source>
</evidence>
<dbReference type="Gene3D" id="3.90.740.10">
    <property type="entry name" value="Valyl/Leucyl/Isoleucyl-tRNA synthetase, editing domain"/>
    <property type="match status" value="1"/>
</dbReference>
<dbReference type="PANTHER" id="PTHR43740:SF2">
    <property type="entry name" value="LEUCINE--TRNA LIGASE, MITOCHONDRIAL"/>
    <property type="match status" value="1"/>
</dbReference>
<dbReference type="Gene3D" id="1.10.730.10">
    <property type="entry name" value="Isoleucyl-tRNA Synthetase, Domain 1"/>
    <property type="match status" value="1"/>
</dbReference>
<evidence type="ECO:0000313" key="15">
    <source>
        <dbReference type="EMBL" id="VYT90680.1"/>
    </source>
</evidence>
<name>A0A6N3AMC8_9ACTN</name>
<dbReference type="PANTHER" id="PTHR43740">
    <property type="entry name" value="LEUCYL-TRNA SYNTHETASE"/>
    <property type="match status" value="1"/>
</dbReference>
<dbReference type="FunFam" id="3.40.50.620:FF:000056">
    <property type="entry name" value="Leucine--tRNA ligase"/>
    <property type="match status" value="1"/>
</dbReference>